<keyword evidence="3" id="KW-0547">Nucleotide-binding</keyword>
<evidence type="ECO:0000256" key="4">
    <source>
        <dbReference type="ARBA" id="ARBA00022840"/>
    </source>
</evidence>
<dbReference type="InterPro" id="IPR003593">
    <property type="entry name" value="AAA+_ATPase"/>
</dbReference>
<dbReference type="AlphaFoldDB" id="A0A1G6EB07"/>
<evidence type="ECO:0000256" key="5">
    <source>
        <dbReference type="SAM" id="MobiDB-lite"/>
    </source>
</evidence>
<dbReference type="InterPro" id="IPR017871">
    <property type="entry name" value="ABC_transporter-like_CS"/>
</dbReference>
<dbReference type="FunFam" id="3.40.50.300:FF:000425">
    <property type="entry name" value="Probable ABC transporter, ATP-binding subunit"/>
    <property type="match status" value="1"/>
</dbReference>
<evidence type="ECO:0000313" key="7">
    <source>
        <dbReference type="EMBL" id="SDB54530.1"/>
    </source>
</evidence>
<dbReference type="PANTHER" id="PTHR42781">
    <property type="entry name" value="SPERMIDINE/PUTRESCINE IMPORT ATP-BINDING PROTEIN POTA"/>
    <property type="match status" value="1"/>
</dbReference>
<accession>A0A1G6EB07</accession>
<dbReference type="PANTHER" id="PTHR42781:SF4">
    <property type="entry name" value="SPERMIDINE_PUTRESCINE IMPORT ATP-BINDING PROTEIN POTA"/>
    <property type="match status" value="1"/>
</dbReference>
<comment type="similarity">
    <text evidence="1">Belongs to the ABC transporter superfamily.</text>
</comment>
<organism evidence="7 8">
    <name type="scientific">Bauldia litoralis</name>
    <dbReference type="NCBI Taxonomy" id="665467"/>
    <lineage>
        <taxon>Bacteria</taxon>
        <taxon>Pseudomonadati</taxon>
        <taxon>Pseudomonadota</taxon>
        <taxon>Alphaproteobacteria</taxon>
        <taxon>Hyphomicrobiales</taxon>
        <taxon>Kaistiaceae</taxon>
        <taxon>Bauldia</taxon>
    </lineage>
</organism>
<reference evidence="7 8" key="1">
    <citation type="submission" date="2016-10" db="EMBL/GenBank/DDBJ databases">
        <authorList>
            <person name="de Groot N.N."/>
        </authorList>
    </citation>
    <scope>NUCLEOTIDE SEQUENCE [LARGE SCALE GENOMIC DNA]</scope>
    <source>
        <strain evidence="7 8">ATCC 35022</strain>
    </source>
</reference>
<dbReference type="InterPro" id="IPR027417">
    <property type="entry name" value="P-loop_NTPase"/>
</dbReference>
<dbReference type="PROSITE" id="PS00211">
    <property type="entry name" value="ABC_TRANSPORTER_1"/>
    <property type="match status" value="1"/>
</dbReference>
<feature type="region of interest" description="Disordered" evidence="5">
    <location>
        <begin position="1"/>
        <end position="40"/>
    </location>
</feature>
<dbReference type="STRING" id="665467.SAMN02982931_04299"/>
<dbReference type="InterPro" id="IPR003439">
    <property type="entry name" value="ABC_transporter-like_ATP-bd"/>
</dbReference>
<dbReference type="GO" id="GO:0005524">
    <property type="term" value="F:ATP binding"/>
    <property type="evidence" value="ECO:0007669"/>
    <property type="project" value="UniProtKB-KW"/>
</dbReference>
<keyword evidence="8" id="KW-1185">Reference proteome</keyword>
<name>A0A1G6EB07_9HYPH</name>
<keyword evidence="4 7" id="KW-0067">ATP-binding</keyword>
<keyword evidence="2" id="KW-0813">Transport</keyword>
<dbReference type="InterPro" id="IPR050093">
    <property type="entry name" value="ABC_SmlMolc_Importer"/>
</dbReference>
<feature type="domain" description="ABC transporter" evidence="6">
    <location>
        <begin position="57"/>
        <end position="288"/>
    </location>
</feature>
<dbReference type="Pfam" id="PF00005">
    <property type="entry name" value="ABC_tran"/>
    <property type="match status" value="1"/>
</dbReference>
<dbReference type="SUPFAM" id="SSF52540">
    <property type="entry name" value="P-loop containing nucleoside triphosphate hydrolases"/>
    <property type="match status" value="1"/>
</dbReference>
<dbReference type="Proteomes" id="UP000199071">
    <property type="component" value="Unassembled WGS sequence"/>
</dbReference>
<dbReference type="PROSITE" id="PS50893">
    <property type="entry name" value="ABC_TRANSPORTER_2"/>
    <property type="match status" value="1"/>
</dbReference>
<dbReference type="SMART" id="SM00382">
    <property type="entry name" value="AAA"/>
    <property type="match status" value="1"/>
</dbReference>
<evidence type="ECO:0000313" key="8">
    <source>
        <dbReference type="Proteomes" id="UP000199071"/>
    </source>
</evidence>
<gene>
    <name evidence="7" type="ORF">SAMN02982931_04299</name>
</gene>
<dbReference type="RefSeq" id="WP_175478577.1">
    <property type="nucleotide sequence ID" value="NZ_FMXQ01000011.1"/>
</dbReference>
<evidence type="ECO:0000259" key="6">
    <source>
        <dbReference type="PROSITE" id="PS50893"/>
    </source>
</evidence>
<dbReference type="GO" id="GO:0016887">
    <property type="term" value="F:ATP hydrolysis activity"/>
    <property type="evidence" value="ECO:0007669"/>
    <property type="project" value="InterPro"/>
</dbReference>
<evidence type="ECO:0000256" key="1">
    <source>
        <dbReference type="ARBA" id="ARBA00005417"/>
    </source>
</evidence>
<dbReference type="Gene3D" id="3.40.50.300">
    <property type="entry name" value="P-loop containing nucleotide triphosphate hydrolases"/>
    <property type="match status" value="1"/>
</dbReference>
<proteinExistence type="inferred from homology"/>
<protein>
    <submittedName>
        <fullName evidence="7">Putative spermidine/putrescine transport system ATP-binding protein</fullName>
    </submittedName>
</protein>
<sequence length="413" mass="44729">MAPAADPRADRRQRSPFRPHAGQPRLARDAPAGGPSQRSEGRLAIEKTLSAENDLVLNIAHAFHSYGATAALRDVSLQVSRGEFLTLLGPSGSGKSTLLRVIAGLENPDSVERMELHGRDITRLPPNLRNVSTVFQHYALFPHMSVGENVEYGLRIRKVPPDERRAAAEEALKLVRLSSKYDRRIHQLSGGERQRVALARSLATKPDVLLLDEPLGALDERLRLDMQVELIEIRRKTGGTFILVTHSQEEAITMSDRIVLMRAGAIEQEADPKTLFETPRTAFAARFMGVENVVTGTLAGIDAGVAAVRVGDHVIRGRPIGDPAAMAPGAPVFAAIRAERLRFDDATAGANVVGGTPGTAIYKGKYLDTSFASAIGPLVVRQWDTERGAGSDSHVSFRPEDCVVGVLRQDDVA</sequence>
<dbReference type="EMBL" id="FMXQ01000011">
    <property type="protein sequence ID" value="SDB54530.1"/>
    <property type="molecule type" value="Genomic_DNA"/>
</dbReference>
<dbReference type="GO" id="GO:0015697">
    <property type="term" value="P:quaternary ammonium group transport"/>
    <property type="evidence" value="ECO:0007669"/>
    <property type="project" value="UniProtKB-ARBA"/>
</dbReference>
<evidence type="ECO:0000256" key="2">
    <source>
        <dbReference type="ARBA" id="ARBA00022448"/>
    </source>
</evidence>
<evidence type="ECO:0000256" key="3">
    <source>
        <dbReference type="ARBA" id="ARBA00022741"/>
    </source>
</evidence>